<keyword evidence="2" id="KW-1185">Reference proteome</keyword>
<evidence type="ECO:0000313" key="2">
    <source>
        <dbReference type="Proteomes" id="UP000018936"/>
    </source>
</evidence>
<comment type="caution">
    <text evidence="1">The sequence shown here is derived from an EMBL/GenBank/DDBJ whole genome shotgun (WGS) entry which is preliminary data.</text>
</comment>
<feature type="non-terminal residue" evidence="1">
    <location>
        <position position="1"/>
    </location>
</feature>
<accession>V8NKS0</accession>
<reference evidence="1 2" key="1">
    <citation type="journal article" date="2013" name="Proc. Natl. Acad. Sci. U.S.A.">
        <title>The king cobra genome reveals dynamic gene evolution and adaptation in the snake venom system.</title>
        <authorList>
            <person name="Vonk F.J."/>
            <person name="Casewell N.R."/>
            <person name="Henkel C.V."/>
            <person name="Heimberg A.M."/>
            <person name="Jansen H.J."/>
            <person name="McCleary R.J."/>
            <person name="Kerkkamp H.M."/>
            <person name="Vos R.A."/>
            <person name="Guerreiro I."/>
            <person name="Calvete J.J."/>
            <person name="Wuster W."/>
            <person name="Woods A.E."/>
            <person name="Logan J.M."/>
            <person name="Harrison R.A."/>
            <person name="Castoe T.A."/>
            <person name="de Koning A.P."/>
            <person name="Pollock D.D."/>
            <person name="Yandell M."/>
            <person name="Calderon D."/>
            <person name="Renjifo C."/>
            <person name="Currier R.B."/>
            <person name="Salgado D."/>
            <person name="Pla D."/>
            <person name="Sanz L."/>
            <person name="Hyder A.S."/>
            <person name="Ribeiro J.M."/>
            <person name="Arntzen J.W."/>
            <person name="van den Thillart G.E."/>
            <person name="Boetzer M."/>
            <person name="Pirovano W."/>
            <person name="Dirks R.P."/>
            <person name="Spaink H.P."/>
            <person name="Duboule D."/>
            <person name="McGlinn E."/>
            <person name="Kini R.M."/>
            <person name="Richardson M.K."/>
        </authorList>
    </citation>
    <scope>NUCLEOTIDE SEQUENCE</scope>
    <source>
        <tissue evidence="1">Blood</tissue>
    </source>
</reference>
<gene>
    <name evidence="1" type="ORF">L345_11684</name>
</gene>
<dbReference type="Proteomes" id="UP000018936">
    <property type="component" value="Unassembled WGS sequence"/>
</dbReference>
<sequence length="98" mass="11421">MKRLQENNPAQTAPRTPHCKIHLYYRIGSTGCVSYLKHRHLAKAYRICCFTARHTVEGKGFKRVACEPWGSFLATVLYQEREGKREGRREGGWKEGRR</sequence>
<protein>
    <submittedName>
        <fullName evidence="1">Uncharacterized protein</fullName>
    </submittedName>
</protein>
<evidence type="ECO:0000313" key="1">
    <source>
        <dbReference type="EMBL" id="ETE62556.1"/>
    </source>
</evidence>
<dbReference type="AlphaFoldDB" id="V8NKS0"/>
<dbReference type="EMBL" id="AZIM01003181">
    <property type="protein sequence ID" value="ETE62556.1"/>
    <property type="molecule type" value="Genomic_DNA"/>
</dbReference>
<organism evidence="1 2">
    <name type="scientific">Ophiophagus hannah</name>
    <name type="common">King cobra</name>
    <name type="synonym">Naja hannah</name>
    <dbReference type="NCBI Taxonomy" id="8665"/>
    <lineage>
        <taxon>Eukaryota</taxon>
        <taxon>Metazoa</taxon>
        <taxon>Chordata</taxon>
        <taxon>Craniata</taxon>
        <taxon>Vertebrata</taxon>
        <taxon>Euteleostomi</taxon>
        <taxon>Lepidosauria</taxon>
        <taxon>Squamata</taxon>
        <taxon>Bifurcata</taxon>
        <taxon>Unidentata</taxon>
        <taxon>Episquamata</taxon>
        <taxon>Toxicofera</taxon>
        <taxon>Serpentes</taxon>
        <taxon>Colubroidea</taxon>
        <taxon>Elapidae</taxon>
        <taxon>Elapinae</taxon>
        <taxon>Ophiophagus</taxon>
    </lineage>
</organism>
<proteinExistence type="predicted"/>
<name>V8NKS0_OPHHA</name>